<evidence type="ECO:0000313" key="3">
    <source>
        <dbReference type="Proteomes" id="UP000306402"/>
    </source>
</evidence>
<dbReference type="EMBL" id="VCEJ01000002">
    <property type="protein sequence ID" value="TLV03507.1"/>
    <property type="molecule type" value="Genomic_DNA"/>
</dbReference>
<dbReference type="InterPro" id="IPR029039">
    <property type="entry name" value="Flavoprotein-like_sf"/>
</dbReference>
<dbReference type="PANTHER" id="PTHR30543:SF21">
    <property type="entry name" value="NAD(P)H-DEPENDENT FMN REDUCTASE LOT6"/>
    <property type="match status" value="1"/>
</dbReference>
<sequence length="186" mass="20653">MNLKIITSTTRPGSKGIAIAEWIYSLAAAQEDLHVELLDLAKINLPLLDEPNHPRLGQYEHQHTKDWSAKIKEADAFIIVLGEYNYAIPAPIKNAIDYLFHEWAYKPVGIASYGGVSGGLRSTQMLKQVLTTLNMMPLNQGIVLPFFTKHIDAEGVFTGDESHTNAALAMFAELKKWGVALHSIRN</sequence>
<dbReference type="Proteomes" id="UP000306402">
    <property type="component" value="Unassembled WGS sequence"/>
</dbReference>
<dbReference type="Gene3D" id="3.40.50.360">
    <property type="match status" value="1"/>
</dbReference>
<dbReference type="PANTHER" id="PTHR30543">
    <property type="entry name" value="CHROMATE REDUCTASE"/>
    <property type="match status" value="1"/>
</dbReference>
<accession>A0A5R9L582</accession>
<dbReference type="RefSeq" id="WP_138364715.1">
    <property type="nucleotide sequence ID" value="NZ_VCEJ01000002.1"/>
</dbReference>
<comment type="caution">
    <text evidence="2">The sequence shown here is derived from an EMBL/GenBank/DDBJ whole genome shotgun (WGS) entry which is preliminary data.</text>
</comment>
<dbReference type="InterPro" id="IPR005025">
    <property type="entry name" value="FMN_Rdtase-like_dom"/>
</dbReference>
<dbReference type="GO" id="GO:0016491">
    <property type="term" value="F:oxidoreductase activity"/>
    <property type="evidence" value="ECO:0007669"/>
    <property type="project" value="InterPro"/>
</dbReference>
<keyword evidence="3" id="KW-1185">Reference proteome</keyword>
<dbReference type="OrthoDB" id="9812295at2"/>
<name>A0A5R9L582_9BACT</name>
<dbReference type="GO" id="GO:0005829">
    <property type="term" value="C:cytosol"/>
    <property type="evidence" value="ECO:0007669"/>
    <property type="project" value="TreeGrafter"/>
</dbReference>
<dbReference type="GO" id="GO:0010181">
    <property type="term" value="F:FMN binding"/>
    <property type="evidence" value="ECO:0007669"/>
    <property type="project" value="TreeGrafter"/>
</dbReference>
<feature type="domain" description="NADPH-dependent FMN reductase-like" evidence="1">
    <location>
        <begin position="1"/>
        <end position="143"/>
    </location>
</feature>
<dbReference type="Pfam" id="PF03358">
    <property type="entry name" value="FMN_red"/>
    <property type="match status" value="1"/>
</dbReference>
<dbReference type="AlphaFoldDB" id="A0A5R9L582"/>
<reference evidence="2 3" key="1">
    <citation type="submission" date="2019-05" db="EMBL/GenBank/DDBJ databases">
        <authorList>
            <person name="Qu J.-H."/>
        </authorList>
    </citation>
    <scope>NUCLEOTIDE SEQUENCE [LARGE SCALE GENOMIC DNA]</scope>
    <source>
        <strain evidence="2 3">T17</strain>
    </source>
</reference>
<gene>
    <name evidence="2" type="ORF">FEN17_07845</name>
</gene>
<proteinExistence type="predicted"/>
<evidence type="ECO:0000259" key="1">
    <source>
        <dbReference type="Pfam" id="PF03358"/>
    </source>
</evidence>
<dbReference type="InterPro" id="IPR050712">
    <property type="entry name" value="NAD(P)H-dep_reductase"/>
</dbReference>
<organism evidence="2 3">
    <name type="scientific">Dyadobacter luticola</name>
    <dbReference type="NCBI Taxonomy" id="1979387"/>
    <lineage>
        <taxon>Bacteria</taxon>
        <taxon>Pseudomonadati</taxon>
        <taxon>Bacteroidota</taxon>
        <taxon>Cytophagia</taxon>
        <taxon>Cytophagales</taxon>
        <taxon>Spirosomataceae</taxon>
        <taxon>Dyadobacter</taxon>
    </lineage>
</organism>
<evidence type="ECO:0000313" key="2">
    <source>
        <dbReference type="EMBL" id="TLV03507.1"/>
    </source>
</evidence>
<dbReference type="SUPFAM" id="SSF52218">
    <property type="entry name" value="Flavoproteins"/>
    <property type="match status" value="1"/>
</dbReference>
<protein>
    <submittedName>
        <fullName evidence="2">NAD(P)H-dependent oxidoreductase</fullName>
    </submittedName>
</protein>